<dbReference type="OrthoDB" id="9806974at2"/>
<organism evidence="3 4">
    <name type="scientific">Bordetella genomosp. 10</name>
    <dbReference type="NCBI Taxonomy" id="1416804"/>
    <lineage>
        <taxon>Bacteria</taxon>
        <taxon>Pseudomonadati</taxon>
        <taxon>Pseudomonadota</taxon>
        <taxon>Betaproteobacteria</taxon>
        <taxon>Burkholderiales</taxon>
        <taxon>Alcaligenaceae</taxon>
        <taxon>Bordetella</taxon>
    </lineage>
</organism>
<sequence length="260" mass="27187">MFEDCSLRGRKVLITAGADGLGLEMTRLFHAAGASLLVCDINAARLDDLRRDLPGVATTVADVSDEASVARLFEQVGASLGGLDILINNAGVAGPTGFVEDLSKADWDRTLAVNITGQFLCARLAVPLLKTSTAGVMINLSSAAGHLGFAGRSAYSASKWAVVGFTKSLAIELGPHGVRVNAILPGAVEGPRIRAVIDAKARTLGRPVEEIATQYENQAVLGRMVTARDIANMVLFNASDAARSVTGQAIVIDGLTQKLY</sequence>
<dbReference type="InterPro" id="IPR036291">
    <property type="entry name" value="NAD(P)-bd_dom_sf"/>
</dbReference>
<dbReference type="FunFam" id="3.40.50.720:FF:000084">
    <property type="entry name" value="Short-chain dehydrogenase reductase"/>
    <property type="match status" value="1"/>
</dbReference>
<dbReference type="AlphaFoldDB" id="A0A261SAD6"/>
<name>A0A261SAD6_9BORD</name>
<dbReference type="CDD" id="cd05233">
    <property type="entry name" value="SDR_c"/>
    <property type="match status" value="1"/>
</dbReference>
<dbReference type="EMBL" id="NEVM01000002">
    <property type="protein sequence ID" value="OZI34364.1"/>
    <property type="molecule type" value="Genomic_DNA"/>
</dbReference>
<reference evidence="4" key="1">
    <citation type="submission" date="2017-05" db="EMBL/GenBank/DDBJ databases">
        <title>Complete and WGS of Bordetella genogroups.</title>
        <authorList>
            <person name="Spilker T."/>
            <person name="Lipuma J."/>
        </authorList>
    </citation>
    <scope>NUCLEOTIDE SEQUENCE [LARGE SCALE GENOMIC DNA]</scope>
    <source>
        <strain evidence="4">AU16122</strain>
    </source>
</reference>
<dbReference type="InterPro" id="IPR051122">
    <property type="entry name" value="SDR_DHRS6-like"/>
</dbReference>
<dbReference type="PRINTS" id="PR00081">
    <property type="entry name" value="GDHRDH"/>
</dbReference>
<accession>A0A261SAD6</accession>
<keyword evidence="4" id="KW-1185">Reference proteome</keyword>
<dbReference type="NCBIfam" id="NF009466">
    <property type="entry name" value="PRK12826.1-2"/>
    <property type="match status" value="1"/>
</dbReference>
<dbReference type="Gene3D" id="3.40.50.720">
    <property type="entry name" value="NAD(P)-binding Rossmann-like Domain"/>
    <property type="match status" value="1"/>
</dbReference>
<proteinExistence type="inferred from homology"/>
<dbReference type="InterPro" id="IPR002347">
    <property type="entry name" value="SDR_fam"/>
</dbReference>
<evidence type="ECO:0000256" key="2">
    <source>
        <dbReference type="ARBA" id="ARBA00023002"/>
    </source>
</evidence>
<dbReference type="GO" id="GO:0016491">
    <property type="term" value="F:oxidoreductase activity"/>
    <property type="evidence" value="ECO:0007669"/>
    <property type="project" value="UniProtKB-KW"/>
</dbReference>
<dbReference type="PANTHER" id="PTHR43477">
    <property type="entry name" value="DIHYDROANTICAPSIN 7-DEHYDROGENASE"/>
    <property type="match status" value="1"/>
</dbReference>
<comment type="similarity">
    <text evidence="1">Belongs to the short-chain dehydrogenases/reductases (SDR) family.</text>
</comment>
<comment type="caution">
    <text evidence="3">The sequence shown here is derived from an EMBL/GenBank/DDBJ whole genome shotgun (WGS) entry which is preliminary data.</text>
</comment>
<dbReference type="PANTHER" id="PTHR43477:SF1">
    <property type="entry name" value="DIHYDROANTICAPSIN 7-DEHYDROGENASE"/>
    <property type="match status" value="1"/>
</dbReference>
<dbReference type="Proteomes" id="UP000216020">
    <property type="component" value="Unassembled WGS sequence"/>
</dbReference>
<evidence type="ECO:0000313" key="4">
    <source>
        <dbReference type="Proteomes" id="UP000216020"/>
    </source>
</evidence>
<dbReference type="Pfam" id="PF13561">
    <property type="entry name" value="adh_short_C2"/>
    <property type="match status" value="1"/>
</dbReference>
<protein>
    <submittedName>
        <fullName evidence="3">3-oxoacyl-[acyl-carrier-protein] reductase</fullName>
    </submittedName>
</protein>
<evidence type="ECO:0000313" key="3">
    <source>
        <dbReference type="EMBL" id="OZI34364.1"/>
    </source>
</evidence>
<dbReference type="PROSITE" id="PS00061">
    <property type="entry name" value="ADH_SHORT"/>
    <property type="match status" value="1"/>
</dbReference>
<dbReference type="InterPro" id="IPR020904">
    <property type="entry name" value="Sc_DH/Rdtase_CS"/>
</dbReference>
<dbReference type="SUPFAM" id="SSF51735">
    <property type="entry name" value="NAD(P)-binding Rossmann-fold domains"/>
    <property type="match status" value="1"/>
</dbReference>
<dbReference type="RefSeq" id="WP_094853361.1">
    <property type="nucleotide sequence ID" value="NZ_NEVM01000002.1"/>
</dbReference>
<gene>
    <name evidence="3" type="ORF">CAL29_12630</name>
</gene>
<keyword evidence="2" id="KW-0560">Oxidoreductase</keyword>
<evidence type="ECO:0000256" key="1">
    <source>
        <dbReference type="ARBA" id="ARBA00006484"/>
    </source>
</evidence>
<dbReference type="PRINTS" id="PR00080">
    <property type="entry name" value="SDRFAMILY"/>
</dbReference>